<keyword evidence="13" id="KW-1185">Reference proteome</keyword>
<dbReference type="Gene3D" id="2.60.40.10">
    <property type="entry name" value="Immunoglobulins"/>
    <property type="match status" value="1"/>
</dbReference>
<dbReference type="PANTHER" id="PTHR43651">
    <property type="entry name" value="1,4-ALPHA-GLUCAN-BRANCHING ENZYME"/>
    <property type="match status" value="1"/>
</dbReference>
<dbReference type="Gene3D" id="3.20.20.80">
    <property type="entry name" value="Glycosidases"/>
    <property type="match status" value="1"/>
</dbReference>
<evidence type="ECO:0000256" key="5">
    <source>
        <dbReference type="ARBA" id="ARBA00022600"/>
    </source>
</evidence>
<dbReference type="SUPFAM" id="SSF81296">
    <property type="entry name" value="E set domains"/>
    <property type="match status" value="2"/>
</dbReference>
<keyword evidence="5 10" id="KW-0321">Glycogen metabolism</keyword>
<feature type="active site" description="Proton donor" evidence="10">
    <location>
        <position position="478"/>
    </location>
</feature>
<comment type="similarity">
    <text evidence="4 10">Belongs to the glycosyl hydrolase 13 family. GlgB subfamily.</text>
</comment>
<dbReference type="SUPFAM" id="SSF51011">
    <property type="entry name" value="Glycosyl hydrolase domain"/>
    <property type="match status" value="1"/>
</dbReference>
<organism evidence="12 13">
    <name type="scientific">Allohahella marinimesophila</name>
    <dbReference type="NCBI Taxonomy" id="1054972"/>
    <lineage>
        <taxon>Bacteria</taxon>
        <taxon>Pseudomonadati</taxon>
        <taxon>Pseudomonadota</taxon>
        <taxon>Gammaproteobacteria</taxon>
        <taxon>Oceanospirillales</taxon>
        <taxon>Hahellaceae</taxon>
        <taxon>Allohahella</taxon>
    </lineage>
</organism>
<dbReference type="Pfam" id="PF02806">
    <property type="entry name" value="Alpha-amylase_C"/>
    <property type="match status" value="1"/>
</dbReference>
<name>A0ABP7Q9H7_9GAMM</name>
<evidence type="ECO:0000256" key="9">
    <source>
        <dbReference type="ARBA" id="ARBA00023277"/>
    </source>
</evidence>
<feature type="domain" description="Glycosyl hydrolase family 13 catalytic" evidence="11">
    <location>
        <begin position="269"/>
        <end position="613"/>
    </location>
</feature>
<evidence type="ECO:0000256" key="2">
    <source>
        <dbReference type="ARBA" id="ARBA00002953"/>
    </source>
</evidence>
<evidence type="ECO:0000256" key="10">
    <source>
        <dbReference type="HAMAP-Rule" id="MF_00685"/>
    </source>
</evidence>
<dbReference type="HAMAP" id="MF_00685">
    <property type="entry name" value="GlgB"/>
    <property type="match status" value="1"/>
</dbReference>
<dbReference type="InterPro" id="IPR037439">
    <property type="entry name" value="Branching_enzy"/>
</dbReference>
<dbReference type="Pfam" id="PF00128">
    <property type="entry name" value="Alpha-amylase"/>
    <property type="match status" value="1"/>
</dbReference>
<dbReference type="CDD" id="cd02855">
    <property type="entry name" value="E_set_GBE_prok_N"/>
    <property type="match status" value="1"/>
</dbReference>
<accession>A0ABP7Q9H7</accession>
<evidence type="ECO:0000313" key="13">
    <source>
        <dbReference type="Proteomes" id="UP001501337"/>
    </source>
</evidence>
<gene>
    <name evidence="10 12" type="primary">glgB</name>
    <name evidence="12" type="ORF">GCM10022278_39190</name>
</gene>
<dbReference type="InterPro" id="IPR044143">
    <property type="entry name" value="GlgB_N_E_set_prok"/>
</dbReference>
<dbReference type="NCBIfam" id="NF003811">
    <property type="entry name" value="PRK05402.1"/>
    <property type="match status" value="1"/>
</dbReference>
<dbReference type="PANTHER" id="PTHR43651:SF3">
    <property type="entry name" value="1,4-ALPHA-GLUCAN-BRANCHING ENZYME"/>
    <property type="match status" value="1"/>
</dbReference>
<dbReference type="Pfam" id="PF02922">
    <property type="entry name" value="CBM_48"/>
    <property type="match status" value="1"/>
</dbReference>
<evidence type="ECO:0000256" key="1">
    <source>
        <dbReference type="ARBA" id="ARBA00000826"/>
    </source>
</evidence>
<evidence type="ECO:0000313" key="12">
    <source>
        <dbReference type="EMBL" id="GAA3978767.1"/>
    </source>
</evidence>
<protein>
    <recommendedName>
        <fullName evidence="10">1,4-alpha-glucan branching enzyme GlgB</fullName>
        <ecNumber evidence="10">2.4.1.18</ecNumber>
    </recommendedName>
    <alternativeName>
        <fullName evidence="10">1,4-alpha-D-glucan:1,4-alpha-D-glucan 6-glucosyl-transferase</fullName>
    </alternativeName>
    <alternativeName>
        <fullName evidence="10">Alpha-(1-&gt;4)-glucan branching enzyme</fullName>
    </alternativeName>
    <alternativeName>
        <fullName evidence="10">Glycogen branching enzyme</fullName>
        <shortName evidence="10">BE</shortName>
    </alternativeName>
</protein>
<dbReference type="InterPro" id="IPR006407">
    <property type="entry name" value="GlgB"/>
</dbReference>
<dbReference type="CDD" id="cd11322">
    <property type="entry name" value="AmyAc_Glg_BE"/>
    <property type="match status" value="1"/>
</dbReference>
<dbReference type="InterPro" id="IPR014756">
    <property type="entry name" value="Ig_E-set"/>
</dbReference>
<comment type="subunit">
    <text evidence="10">Monomer.</text>
</comment>
<dbReference type="RefSeq" id="WP_344809609.1">
    <property type="nucleotide sequence ID" value="NZ_BAABBO010000023.1"/>
</dbReference>
<dbReference type="SUPFAM" id="SSF51445">
    <property type="entry name" value="(Trans)glycosidases"/>
    <property type="match status" value="1"/>
</dbReference>
<comment type="caution">
    <text evidence="12">The sequence shown here is derived from an EMBL/GenBank/DDBJ whole genome shotgun (WGS) entry which is preliminary data.</text>
</comment>
<keyword evidence="6 10" id="KW-0328">Glycosyltransferase</keyword>
<keyword evidence="8 10" id="KW-0320">Glycogen biosynthesis</keyword>
<proteinExistence type="inferred from homology"/>
<feature type="active site" description="Nucleophile" evidence="10">
    <location>
        <position position="425"/>
    </location>
</feature>
<comment type="pathway">
    <text evidence="3 10">Glycan biosynthesis; glycogen biosynthesis.</text>
</comment>
<comment type="catalytic activity">
    <reaction evidence="1 10">
        <text>Transfers a segment of a (1-&gt;4)-alpha-D-glucan chain to a primary hydroxy group in a similar glucan chain.</text>
        <dbReference type="EC" id="2.4.1.18"/>
    </reaction>
</comment>
<dbReference type="Proteomes" id="UP001501337">
    <property type="component" value="Unassembled WGS sequence"/>
</dbReference>
<comment type="function">
    <text evidence="2 10">Catalyzes the formation of the alpha-1,6-glucosidic linkages in glycogen by scission of a 1,4-alpha-linked oligosaccharide from growing alpha-1,4-glucan chains and the subsequent attachment of the oligosaccharide to the alpha-1,6 position.</text>
</comment>
<dbReference type="PIRSF" id="PIRSF000463">
    <property type="entry name" value="GlgB"/>
    <property type="match status" value="1"/>
</dbReference>
<dbReference type="SMART" id="SM00642">
    <property type="entry name" value="Aamy"/>
    <property type="match status" value="1"/>
</dbReference>
<dbReference type="NCBIfam" id="NF008967">
    <property type="entry name" value="PRK12313.1"/>
    <property type="match status" value="1"/>
</dbReference>
<dbReference type="EMBL" id="BAABBO010000023">
    <property type="protein sequence ID" value="GAA3978767.1"/>
    <property type="molecule type" value="Genomic_DNA"/>
</dbReference>
<dbReference type="InterPro" id="IPR006048">
    <property type="entry name" value="A-amylase/branching_C"/>
</dbReference>
<dbReference type="InterPro" id="IPR006047">
    <property type="entry name" value="GH13_cat_dom"/>
</dbReference>
<evidence type="ECO:0000256" key="6">
    <source>
        <dbReference type="ARBA" id="ARBA00022676"/>
    </source>
</evidence>
<evidence type="ECO:0000256" key="7">
    <source>
        <dbReference type="ARBA" id="ARBA00022679"/>
    </source>
</evidence>
<evidence type="ECO:0000256" key="3">
    <source>
        <dbReference type="ARBA" id="ARBA00004964"/>
    </source>
</evidence>
<sequence length="768" mass="86868">MIQPSQYEDLQEPLLNDLLATRCARPFDVLGWHVRQADSGPDRPGRPAVLTAWYPDAQRVELLGRVRDGAIAELDPIADGLFQLDGGTLSSSQLREVEAGPVRYRVHYESAVVIRIDPYAIPGMSFDEVEFDAATLYRQQGAQLRTGRQGDCEIRGVRFAVFAPHARSVSLVGDFNLWDGRAHPMGASGDGIWRLFLPEVEIGAGYKYEIRTTEDEILPLKTDPFGYKIDQYPSFASRVFDHDAFRWEDEAWREREPLKPVSAPINIYEVHLGSWRRDGKRGLSYSELATVLIDYVVGMGYTHIELLPVSEFPYPASWGYQPVGLYAATSRYGTPDELKSLINEAHKAGIGVIVDWVPAHFPTDDHGLANFDGTALYEYPDPKKGWHPDWKSLIYDFGREHVCQYLISNAMYWLDVFHIDGLRVDAVASMIYLDYSRGPGQWTPNAEGGNHNLEAIAFLRRLNTTLYLNHPNALIIAEESTAFPGVTKPVDDGGLGFGFKWNMGWMNDTLRYMHRDHVYRRHHHTELTFSLMYAWSENFVLPFSHDEVVHGKGSMLRKMPGDQWQKFANLRALACYQIMHPGKKLNFMGNEFGQDAEWNHDAALDWRSCDTADRCGALHRGLQSWHRDLNHLYREQPALYERDNEVGSFRWLVVDDTRNSVIAFARYGRDGEWLACIINLTPVPRTAYRVGLPVAVDMEVLLNSDSHYYEGSNFDLGSRLELEAVAAHGFEQSLLLDIPPLCGIVLKPLASNHMAGENLVEGTSSGGD</sequence>
<dbReference type="Gene3D" id="2.60.40.1180">
    <property type="entry name" value="Golgi alpha-mannosidase II"/>
    <property type="match status" value="1"/>
</dbReference>
<evidence type="ECO:0000256" key="4">
    <source>
        <dbReference type="ARBA" id="ARBA00009000"/>
    </source>
</evidence>
<dbReference type="NCBIfam" id="TIGR01515">
    <property type="entry name" value="branching_enzym"/>
    <property type="match status" value="1"/>
</dbReference>
<keyword evidence="7 10" id="KW-0808">Transferase</keyword>
<dbReference type="EC" id="2.4.1.18" evidence="10"/>
<dbReference type="InterPro" id="IPR013783">
    <property type="entry name" value="Ig-like_fold"/>
</dbReference>
<keyword evidence="9 10" id="KW-0119">Carbohydrate metabolism</keyword>
<reference evidence="13" key="1">
    <citation type="journal article" date="2019" name="Int. J. Syst. Evol. Microbiol.">
        <title>The Global Catalogue of Microorganisms (GCM) 10K type strain sequencing project: providing services to taxonomists for standard genome sequencing and annotation.</title>
        <authorList>
            <consortium name="The Broad Institute Genomics Platform"/>
            <consortium name="The Broad Institute Genome Sequencing Center for Infectious Disease"/>
            <person name="Wu L."/>
            <person name="Ma J."/>
        </authorList>
    </citation>
    <scope>NUCLEOTIDE SEQUENCE [LARGE SCALE GENOMIC DNA]</scope>
    <source>
        <strain evidence="13">JCM 17555</strain>
    </source>
</reference>
<dbReference type="InterPro" id="IPR004193">
    <property type="entry name" value="Glyco_hydro_13_N"/>
</dbReference>
<dbReference type="InterPro" id="IPR013780">
    <property type="entry name" value="Glyco_hydro_b"/>
</dbReference>
<dbReference type="InterPro" id="IPR017853">
    <property type="entry name" value="GH"/>
</dbReference>
<evidence type="ECO:0000256" key="8">
    <source>
        <dbReference type="ARBA" id="ARBA00023056"/>
    </source>
</evidence>
<evidence type="ECO:0000259" key="11">
    <source>
        <dbReference type="SMART" id="SM00642"/>
    </source>
</evidence>